<keyword evidence="2" id="KW-1185">Reference proteome</keyword>
<dbReference type="Proteomes" id="UP000077667">
    <property type="component" value="Chromosome"/>
</dbReference>
<dbReference type="STRING" id="1176587.A8C56_02950"/>
<evidence type="ECO:0000313" key="1">
    <source>
        <dbReference type="EMBL" id="ANH80079.1"/>
    </source>
</evidence>
<accession>A0A1A9HZ53</accession>
<dbReference type="EMBL" id="CP015772">
    <property type="protein sequence ID" value="ANH80079.1"/>
    <property type="molecule type" value="Genomic_DNA"/>
</dbReference>
<sequence length="702" mass="79381">MADTWNIKYQMLFKDILGEQYRVDFRHRTYSGDITQLTGSASPVAISTDGDENEAMDPIRQTKATINILMPRFNIDLYNDITSGEDQDLWVEIIRSGEVFTSGWLLPDQIQRSFDEYNFNISILVTSPFAIMKGQQLLNDSGIMLFRQQSLKIIIETALSRSLPSIVEPIYEIYSDYTEADSSGVSDLFEDLKVIMEGFNDDGGKPPYCYDMLEKTMLSFGFYCIWENNKLKILDPFYSDSRQIKSIFIKTHDINRNILLGNTESITKVYTSKEISSSYDYGRASGLLTNGRFVIYDQNTGLFPYWSYADAVNDSGVVVRSYNASTVVRVGSGRPIDPYAMRLIGDGGPDVSSITSNEPVNQGIWDDAYFKADDNVNLSIKFRYQDYKTKYGISQNETKIPWLIVYVIFQDADINHPGGWPALKFAVDVQDLEYTNKSDQMHKVDYYKEVPFPSIVFAPNFEGQIYLPPKIFIGVDSTEDVQEYGKSLGKMPFDGYVTVQIMGAVWEDGQPVAIATADQFVDILEVILTKTTSVNGSKVTGEKTYLTQNGKYSIIEDTKQTYMGHFTNDGITGCLLKSDGTYSSGVYRGTASTTNRLQDWLLSSKMAVRRSPRYRVDADILTNEVSLSDLLSFRYSSNAAQSTDLIPGNYMIMHSNYDLKKAALSLTAYQLNPEYKPYRSKIMPDENNDMYENFKTTSSGNT</sequence>
<dbReference type="KEGG" id="nia:A8C56_02950"/>
<dbReference type="RefSeq" id="WP_067751846.1">
    <property type="nucleotide sequence ID" value="NZ_CP015772.1"/>
</dbReference>
<dbReference type="AlphaFoldDB" id="A0A1A9HZ53"/>
<evidence type="ECO:0000313" key="2">
    <source>
        <dbReference type="Proteomes" id="UP000077667"/>
    </source>
</evidence>
<name>A0A1A9HZ53_9BACT</name>
<reference evidence="1 2" key="1">
    <citation type="submission" date="2016-05" db="EMBL/GenBank/DDBJ databases">
        <title>Niabella ginsenosidivorans BS26 whole genome sequencing.</title>
        <authorList>
            <person name="Im W.T."/>
            <person name="Siddiqi M.Z."/>
        </authorList>
    </citation>
    <scope>NUCLEOTIDE SEQUENCE [LARGE SCALE GENOMIC DNA]</scope>
    <source>
        <strain evidence="1 2">BS26</strain>
    </source>
</reference>
<organism evidence="1 2">
    <name type="scientific">Niabella ginsenosidivorans</name>
    <dbReference type="NCBI Taxonomy" id="1176587"/>
    <lineage>
        <taxon>Bacteria</taxon>
        <taxon>Pseudomonadati</taxon>
        <taxon>Bacteroidota</taxon>
        <taxon>Chitinophagia</taxon>
        <taxon>Chitinophagales</taxon>
        <taxon>Chitinophagaceae</taxon>
        <taxon>Niabella</taxon>
    </lineage>
</organism>
<proteinExistence type="predicted"/>
<dbReference type="OrthoDB" id="795884at2"/>
<gene>
    <name evidence="1" type="ORF">A8C56_02950</name>
</gene>
<protein>
    <submittedName>
        <fullName evidence="1">Uncharacterized protein</fullName>
    </submittedName>
</protein>